<reference evidence="2 3" key="1">
    <citation type="submission" date="2019-06" db="EMBL/GenBank/DDBJ databases">
        <title>Genome Sequence of the Brown Rot Fungal Pathogen Monilinia fructicola.</title>
        <authorList>
            <person name="De Miccolis Angelini R.M."/>
            <person name="Landi L."/>
            <person name="Abate D."/>
            <person name="Pollastro S."/>
            <person name="Romanazzi G."/>
            <person name="Faretra F."/>
        </authorList>
    </citation>
    <scope>NUCLEOTIDE SEQUENCE [LARGE SCALE GENOMIC DNA]</scope>
    <source>
        <strain evidence="2 3">Mfrc123</strain>
    </source>
</reference>
<keyword evidence="3" id="KW-1185">Reference proteome</keyword>
<dbReference type="VEuPathDB" id="FungiDB:MFRU_044g00050"/>
<evidence type="ECO:0000313" key="2">
    <source>
        <dbReference type="EMBL" id="KAA8566663.1"/>
    </source>
</evidence>
<sequence length="79" mass="8993">MLSNPTNNLQNRHRQHRRQNSTPTAFDAVKANNLPPVQRHAHRRGMSLDTRPRPIQQQDQSVTAETRSPGPAAISHLRQ</sequence>
<organism evidence="2 3">
    <name type="scientific">Monilinia fructicola</name>
    <name type="common">Brown rot fungus</name>
    <name type="synonym">Ciboria fructicola</name>
    <dbReference type="NCBI Taxonomy" id="38448"/>
    <lineage>
        <taxon>Eukaryota</taxon>
        <taxon>Fungi</taxon>
        <taxon>Dikarya</taxon>
        <taxon>Ascomycota</taxon>
        <taxon>Pezizomycotina</taxon>
        <taxon>Leotiomycetes</taxon>
        <taxon>Helotiales</taxon>
        <taxon>Sclerotiniaceae</taxon>
        <taxon>Monilinia</taxon>
    </lineage>
</organism>
<protein>
    <submittedName>
        <fullName evidence="2">Uncharacterized protein</fullName>
    </submittedName>
</protein>
<feature type="compositionally biased region" description="Polar residues" evidence="1">
    <location>
        <begin position="55"/>
        <end position="66"/>
    </location>
</feature>
<name>A0A5M9JE76_MONFR</name>
<dbReference type="AlphaFoldDB" id="A0A5M9JE76"/>
<feature type="region of interest" description="Disordered" evidence="1">
    <location>
        <begin position="1"/>
        <end position="79"/>
    </location>
</feature>
<evidence type="ECO:0000256" key="1">
    <source>
        <dbReference type="SAM" id="MobiDB-lite"/>
    </source>
</evidence>
<evidence type="ECO:0000313" key="3">
    <source>
        <dbReference type="Proteomes" id="UP000322873"/>
    </source>
</evidence>
<accession>A0A5M9JE76</accession>
<dbReference type="EMBL" id="VICG01000012">
    <property type="protein sequence ID" value="KAA8566663.1"/>
    <property type="molecule type" value="Genomic_DNA"/>
</dbReference>
<proteinExistence type="predicted"/>
<dbReference type="Proteomes" id="UP000322873">
    <property type="component" value="Unassembled WGS sequence"/>
</dbReference>
<comment type="caution">
    <text evidence="2">The sequence shown here is derived from an EMBL/GenBank/DDBJ whole genome shotgun (WGS) entry which is preliminary data.</text>
</comment>
<gene>
    <name evidence="2" type="ORF">EYC84_009201</name>
</gene>